<organism evidence="8 9">
    <name type="scientific">Patella caerulea</name>
    <name type="common">Rayed Mediterranean limpet</name>
    <dbReference type="NCBI Taxonomy" id="87958"/>
    <lineage>
        <taxon>Eukaryota</taxon>
        <taxon>Metazoa</taxon>
        <taxon>Spiralia</taxon>
        <taxon>Lophotrochozoa</taxon>
        <taxon>Mollusca</taxon>
        <taxon>Gastropoda</taxon>
        <taxon>Patellogastropoda</taxon>
        <taxon>Patelloidea</taxon>
        <taxon>Patellidae</taxon>
        <taxon>Patella</taxon>
    </lineage>
</organism>
<evidence type="ECO:0000256" key="1">
    <source>
        <dbReference type="ARBA" id="ARBA00004496"/>
    </source>
</evidence>
<feature type="region of interest" description="Disordered" evidence="6">
    <location>
        <begin position="188"/>
        <end position="236"/>
    </location>
</feature>
<evidence type="ECO:0000256" key="4">
    <source>
        <dbReference type="ARBA" id="ARBA00022491"/>
    </source>
</evidence>
<feature type="region of interest" description="Disordered" evidence="6">
    <location>
        <begin position="727"/>
        <end position="783"/>
    </location>
</feature>
<comment type="similarity">
    <text evidence="2">Belongs to the SMAUG family.</text>
</comment>
<dbReference type="InterPro" id="IPR001660">
    <property type="entry name" value="SAM"/>
</dbReference>
<dbReference type="SMART" id="SM00454">
    <property type="entry name" value="SAM"/>
    <property type="match status" value="1"/>
</dbReference>
<dbReference type="Gene3D" id="1.10.150.50">
    <property type="entry name" value="Transcription Factor, Ets-1"/>
    <property type="match status" value="1"/>
</dbReference>
<feature type="compositionally biased region" description="Polar residues" evidence="6">
    <location>
        <begin position="188"/>
        <end position="223"/>
    </location>
</feature>
<dbReference type="Pfam" id="PF25479">
    <property type="entry name" value="Vts1"/>
    <property type="match status" value="1"/>
</dbReference>
<dbReference type="Pfam" id="PF26034">
    <property type="entry name" value="PHAT_SMAUG"/>
    <property type="match status" value="1"/>
</dbReference>
<dbReference type="GO" id="GO:0000932">
    <property type="term" value="C:P-body"/>
    <property type="evidence" value="ECO:0007669"/>
    <property type="project" value="TreeGrafter"/>
</dbReference>
<dbReference type="InterPro" id="IPR058599">
    <property type="entry name" value="PHAT_Smg/ZCCHC2-like"/>
</dbReference>
<dbReference type="Pfam" id="PF00536">
    <property type="entry name" value="SAM_1"/>
    <property type="match status" value="1"/>
</dbReference>
<dbReference type="CDD" id="cd09557">
    <property type="entry name" value="SAM_Smaug"/>
    <property type="match status" value="1"/>
</dbReference>
<comment type="caution">
    <text evidence="8">The sequence shown here is derived from an EMBL/GenBank/DDBJ whole genome shotgun (WGS) entry which is preliminary data.</text>
</comment>
<feature type="region of interest" description="Disordered" evidence="6">
    <location>
        <begin position="488"/>
        <end position="542"/>
    </location>
</feature>
<name>A0AAN8JNR8_PATCE</name>
<evidence type="ECO:0000313" key="9">
    <source>
        <dbReference type="Proteomes" id="UP001347796"/>
    </source>
</evidence>
<keyword evidence="9" id="KW-1185">Reference proteome</keyword>
<dbReference type="SUPFAM" id="SSF47769">
    <property type="entry name" value="SAM/Pointed domain"/>
    <property type="match status" value="1"/>
</dbReference>
<evidence type="ECO:0000256" key="3">
    <source>
        <dbReference type="ARBA" id="ARBA00022490"/>
    </source>
</evidence>
<dbReference type="GO" id="GO:0003729">
    <property type="term" value="F:mRNA binding"/>
    <property type="evidence" value="ECO:0007669"/>
    <property type="project" value="TreeGrafter"/>
</dbReference>
<feature type="region of interest" description="Disordered" evidence="6">
    <location>
        <begin position="394"/>
        <end position="445"/>
    </location>
</feature>
<dbReference type="InterPro" id="IPR013761">
    <property type="entry name" value="SAM/pointed_sf"/>
</dbReference>
<feature type="region of interest" description="Disordered" evidence="6">
    <location>
        <begin position="330"/>
        <end position="353"/>
    </location>
</feature>
<evidence type="ECO:0000256" key="5">
    <source>
        <dbReference type="ARBA" id="ARBA00022884"/>
    </source>
</evidence>
<evidence type="ECO:0000313" key="8">
    <source>
        <dbReference type="EMBL" id="KAK6181562.1"/>
    </source>
</evidence>
<comment type="subcellular location">
    <subcellularLocation>
        <location evidence="1">Cytoplasm</location>
    </subcellularLocation>
</comment>
<dbReference type="InterPro" id="IPR057327">
    <property type="entry name" value="Vts1_dom"/>
</dbReference>
<feature type="region of interest" description="Disordered" evidence="6">
    <location>
        <begin position="294"/>
        <end position="315"/>
    </location>
</feature>
<keyword evidence="5" id="KW-0694">RNA-binding</keyword>
<keyword evidence="3" id="KW-0963">Cytoplasm</keyword>
<sequence>MKANNFRDQVSLVTNWFNNWSECEQTVALYSLLKKLTLTQAKFLVQVLQQSLLDCTEIQTLEKKANDPEIVSQLNNEAKDKVISKLLQYLPLLRCGNMEAKREYLAIIHSALSYCIEKGVEIEESRQLLSYSLIHPAITADERSKFRMWLGYLEERYTYSINNTRQNQLQELGSTYSQEATASQLAPNNLCSTDSLSPSSNDLQQDGKQQTQSANSMEPSQQDAGLPPESERNNGLSQMAQNSSYFTDTVSQIASEKFILENSQKNPGHFSDSSASQPPLHTVHNFGDVNQWCPQTASLTNKSGQPNNSGGWNNQLNQSQLKAVAWSNRTKSLPNSSTGNQWSTQGQSSANSETHWNRSLVQLDQNCTATDPSNNSLFVNSGFGHLQANSTQGVNKMGLGPNSGSGHLPLHATLSAPPNFSCPTSSSSARGGNTSTTNNNNNNQHASLRRTCSIAPPGLPNCAPNMEKNVSDWLQTNNGHLLRQSHLAPDHAPLSPQSSMSSSGSGSDHCPEQTAETNPTDHNNTEDENSSTRNSFSEKNSGMQDVPAWLKELRLHKYANIFKQIDYNQMFELTEEYLEEQNVTTGARHKIIQSIAKLKDRQKNLIQLEKDISNDKPLMTILGEMESIIVTPIIPYEAKETESPATVDNKGISADIPNGDIPSQFTRVMGKICTALLISPKPYYYGFQWYINIINKCLRHTAFTQRHKSLLLSWKWSCKKVYNPPYPPNNDQAWRRSGCKPPSNQFRYGQPWNTSSRRSIQGGTTSNNHTPLSRISSANPSFMKPGVMEQMKQQVTRTHSAPVRGQVLSVSLTAGDMASNDTEINASLDSLCISMTEHALGSLDGADKSSTF</sequence>
<gene>
    <name evidence="8" type="ORF">SNE40_009391</name>
</gene>
<dbReference type="PANTHER" id="PTHR12515:SF5">
    <property type="entry name" value="PROTEIN SMAUG"/>
    <property type="match status" value="1"/>
</dbReference>
<dbReference type="GO" id="GO:0000289">
    <property type="term" value="P:nuclear-transcribed mRNA poly(A) tail shortening"/>
    <property type="evidence" value="ECO:0007669"/>
    <property type="project" value="TreeGrafter"/>
</dbReference>
<dbReference type="AlphaFoldDB" id="A0AAN8JNR8"/>
<dbReference type="InterPro" id="IPR037634">
    <property type="entry name" value="Smaug_SAM"/>
</dbReference>
<dbReference type="Proteomes" id="UP001347796">
    <property type="component" value="Unassembled WGS sequence"/>
</dbReference>
<evidence type="ECO:0000256" key="2">
    <source>
        <dbReference type="ARBA" id="ARBA00008232"/>
    </source>
</evidence>
<feature type="compositionally biased region" description="Polar residues" evidence="6">
    <location>
        <begin position="531"/>
        <end position="542"/>
    </location>
</feature>
<reference evidence="8 9" key="1">
    <citation type="submission" date="2024-01" db="EMBL/GenBank/DDBJ databases">
        <title>The genome of the rayed Mediterranean limpet Patella caerulea (Linnaeus, 1758).</title>
        <authorList>
            <person name="Anh-Thu Weber A."/>
            <person name="Halstead-Nussloch G."/>
        </authorList>
    </citation>
    <scope>NUCLEOTIDE SEQUENCE [LARGE SCALE GENOMIC DNA]</scope>
    <source>
        <strain evidence="8">AATW-2023a</strain>
        <tissue evidence="8">Whole specimen</tissue>
    </source>
</reference>
<dbReference type="EMBL" id="JAZGQO010000007">
    <property type="protein sequence ID" value="KAK6181562.1"/>
    <property type="molecule type" value="Genomic_DNA"/>
</dbReference>
<dbReference type="GO" id="GO:0030371">
    <property type="term" value="F:translation repressor activity"/>
    <property type="evidence" value="ECO:0007669"/>
    <property type="project" value="InterPro"/>
</dbReference>
<feature type="domain" description="SAM" evidence="7">
    <location>
        <begin position="538"/>
        <end position="601"/>
    </location>
</feature>
<evidence type="ECO:0000259" key="7">
    <source>
        <dbReference type="SMART" id="SM00454"/>
    </source>
</evidence>
<evidence type="ECO:0000256" key="6">
    <source>
        <dbReference type="SAM" id="MobiDB-lite"/>
    </source>
</evidence>
<feature type="compositionally biased region" description="Polar residues" evidence="6">
    <location>
        <begin position="742"/>
        <end position="780"/>
    </location>
</feature>
<dbReference type="PANTHER" id="PTHR12515">
    <property type="entry name" value="STERILE ALPHA MOTIF DOMAIN CONTAINING PROTEIN 4-RELATED"/>
    <property type="match status" value="1"/>
</dbReference>
<dbReference type="InterPro" id="IPR050897">
    <property type="entry name" value="SMAUG/VTS1_RNA-bind"/>
</dbReference>
<accession>A0AAN8JNR8</accession>
<proteinExistence type="inferred from homology"/>
<feature type="compositionally biased region" description="Low complexity" evidence="6">
    <location>
        <begin position="424"/>
        <end position="443"/>
    </location>
</feature>
<dbReference type="InterPro" id="IPR037093">
    <property type="entry name" value="PHAT_dom_sf"/>
</dbReference>
<dbReference type="Gene3D" id="1.25.40.170">
    <property type="entry name" value="Smaug, PHAT domain"/>
    <property type="match status" value="1"/>
</dbReference>
<keyword evidence="4" id="KW-0678">Repressor</keyword>
<protein>
    <recommendedName>
        <fullName evidence="7">SAM domain-containing protein</fullName>
    </recommendedName>
</protein>
<feature type="compositionally biased region" description="Low complexity" evidence="6">
    <location>
        <begin position="498"/>
        <end position="507"/>
    </location>
</feature>